<evidence type="ECO:0000256" key="2">
    <source>
        <dbReference type="SAM" id="SignalP"/>
    </source>
</evidence>
<keyword evidence="2" id="KW-0732">Signal</keyword>
<dbReference type="EMBL" id="KB312532">
    <property type="protein sequence ID" value="ELT87037.1"/>
    <property type="molecule type" value="Genomic_DNA"/>
</dbReference>
<evidence type="ECO:0000313" key="5">
    <source>
        <dbReference type="Proteomes" id="UP000014760"/>
    </source>
</evidence>
<evidence type="ECO:0000313" key="4">
    <source>
        <dbReference type="EnsemblMetazoa" id="CapteP199234"/>
    </source>
</evidence>
<dbReference type="EMBL" id="AMQN01016094">
    <property type="status" value="NOT_ANNOTATED_CDS"/>
    <property type="molecule type" value="Genomic_DNA"/>
</dbReference>
<reference evidence="5" key="1">
    <citation type="submission" date="2012-12" db="EMBL/GenBank/DDBJ databases">
        <authorList>
            <person name="Hellsten U."/>
            <person name="Grimwood J."/>
            <person name="Chapman J.A."/>
            <person name="Shapiro H."/>
            <person name="Aerts A."/>
            <person name="Otillar R.P."/>
            <person name="Terry A.Y."/>
            <person name="Boore J.L."/>
            <person name="Simakov O."/>
            <person name="Marletaz F."/>
            <person name="Cho S.-J."/>
            <person name="Edsinger-Gonzales E."/>
            <person name="Havlak P."/>
            <person name="Kuo D.-H."/>
            <person name="Larsson T."/>
            <person name="Lv J."/>
            <person name="Arendt D."/>
            <person name="Savage R."/>
            <person name="Osoegawa K."/>
            <person name="de Jong P."/>
            <person name="Lindberg D.R."/>
            <person name="Seaver E.C."/>
            <person name="Weisblat D.A."/>
            <person name="Putnam N.H."/>
            <person name="Grigoriev I.V."/>
            <person name="Rokhsar D.S."/>
        </authorList>
    </citation>
    <scope>NUCLEOTIDE SEQUENCE</scope>
    <source>
        <strain evidence="5">I ESC-2004</strain>
    </source>
</reference>
<dbReference type="HOGENOM" id="CLU_1733238_0_0_1"/>
<feature type="chain" id="PRO_5008786584" evidence="2">
    <location>
        <begin position="34"/>
        <end position="151"/>
    </location>
</feature>
<evidence type="ECO:0000313" key="3">
    <source>
        <dbReference type="EMBL" id="ELT87037.1"/>
    </source>
</evidence>
<sequence length="151" mass="17127">MHAARARDHHSMSSWLFISWCIILALHAQMANAQETPDELPKVRDRFKTAISFIREAQVSSIADDVIGLSRRSSRARSPSLTERRRFQFSLPENTEGSETEEDPNCFIEVMAPKRIGGRCGVTGDGKTFCGTRGYTYMNHPQCTQPPRQRK</sequence>
<feature type="signal peptide" evidence="2">
    <location>
        <begin position="1"/>
        <end position="33"/>
    </location>
</feature>
<accession>R7T331</accession>
<dbReference type="EnsemblMetazoa" id="CapteT199234">
    <property type="protein sequence ID" value="CapteP199234"/>
    <property type="gene ID" value="CapteG199234"/>
</dbReference>
<keyword evidence="5" id="KW-1185">Reference proteome</keyword>
<proteinExistence type="predicted"/>
<reference evidence="3 5" key="2">
    <citation type="journal article" date="2013" name="Nature">
        <title>Insights into bilaterian evolution from three spiralian genomes.</title>
        <authorList>
            <person name="Simakov O."/>
            <person name="Marletaz F."/>
            <person name="Cho S.J."/>
            <person name="Edsinger-Gonzales E."/>
            <person name="Havlak P."/>
            <person name="Hellsten U."/>
            <person name="Kuo D.H."/>
            <person name="Larsson T."/>
            <person name="Lv J."/>
            <person name="Arendt D."/>
            <person name="Savage R."/>
            <person name="Osoegawa K."/>
            <person name="de Jong P."/>
            <person name="Grimwood J."/>
            <person name="Chapman J.A."/>
            <person name="Shapiro H."/>
            <person name="Aerts A."/>
            <person name="Otillar R.P."/>
            <person name="Terry A.Y."/>
            <person name="Boore J.L."/>
            <person name="Grigoriev I.V."/>
            <person name="Lindberg D.R."/>
            <person name="Seaver E.C."/>
            <person name="Weisblat D.A."/>
            <person name="Putnam N.H."/>
            <person name="Rokhsar D.S."/>
        </authorList>
    </citation>
    <scope>NUCLEOTIDE SEQUENCE</scope>
    <source>
        <strain evidence="3 5">I ESC-2004</strain>
    </source>
</reference>
<organism evidence="3">
    <name type="scientific">Capitella teleta</name>
    <name type="common">Polychaete worm</name>
    <dbReference type="NCBI Taxonomy" id="283909"/>
    <lineage>
        <taxon>Eukaryota</taxon>
        <taxon>Metazoa</taxon>
        <taxon>Spiralia</taxon>
        <taxon>Lophotrochozoa</taxon>
        <taxon>Annelida</taxon>
        <taxon>Polychaeta</taxon>
        <taxon>Sedentaria</taxon>
        <taxon>Scolecida</taxon>
        <taxon>Capitellidae</taxon>
        <taxon>Capitella</taxon>
    </lineage>
</organism>
<evidence type="ECO:0000256" key="1">
    <source>
        <dbReference type="SAM" id="MobiDB-lite"/>
    </source>
</evidence>
<gene>
    <name evidence="3" type="ORF">CAPTEDRAFT_199234</name>
</gene>
<dbReference type="AlphaFoldDB" id="R7T331"/>
<dbReference type="Proteomes" id="UP000014760">
    <property type="component" value="Unassembled WGS sequence"/>
</dbReference>
<name>R7T331_CAPTE</name>
<reference evidence="4" key="3">
    <citation type="submission" date="2015-06" db="UniProtKB">
        <authorList>
            <consortium name="EnsemblMetazoa"/>
        </authorList>
    </citation>
    <scope>IDENTIFICATION</scope>
</reference>
<protein>
    <submittedName>
        <fullName evidence="3 4">Uncharacterized protein</fullName>
    </submittedName>
</protein>
<feature type="region of interest" description="Disordered" evidence="1">
    <location>
        <begin position="71"/>
        <end position="104"/>
    </location>
</feature>